<feature type="compositionally biased region" description="Polar residues" evidence="1">
    <location>
        <begin position="647"/>
        <end position="666"/>
    </location>
</feature>
<sequence length="702" mass="76288">MLPLCSATATHLQISVKGGLRYINSWSKTLDCRCNIVDRVTIDFSNGTSLKDNPYKSQSVMSWYSSFVENNAQYDSSNMRWSYEDREANHGYEYPSSMGDGIYSQGAGEFRFVDNSDLPAEDNVTNFSDQIVADNNSLLGSTTSQSVVSDNPFLPTKDPVRDLTDKVVDKTNALPEAASVIDSIKSEAAPVSDSLSMDTGSLSNPSSISDAYADVSKAINESVMKGKTALTASIDNVSSSVADALNGAKEVLNKVIGEVTSSVDQSGDLANSKLSGLSGDLKEASGRVGVLAVDALRHTIVIVEDSLIQGAKYFEYAYGSTKEVLPQEIRDVLNFTEEKTTIILKPVWSALQQAYIVLENFEKGLGIDPNDPVVPFLLFLGASAAIWGSYRIVTYGGYSGDLSPESTLNLLKGKQNAVLIDIRPEDLRDRDGIPDLRRRARSRYANVDFLEVDNSIRKLLRSGKDLDDSLVALVIRNLKIVQDRPKVIIMDADGSRSKGVARSLRKLGTKARVVEANLSTNFCWHDESYLVHGGFRSWVKDGLRIKQMGPETTLTILNEEAEAILEEINPSLGQLLAYGAGLVATAFAIVEWETTLQFVGILGLGVTLYRRVASYEDSDDFKEDIQLLLAPVKVGGQAILSAAGRLETSSNGLPTSPSSTDVQNRVLQAAAKHESRPSDEEIQESSSSLPEPTSENIEISEA</sequence>
<dbReference type="AlphaFoldDB" id="A0AAV3P0V8"/>
<dbReference type="Gene3D" id="3.40.250.10">
    <property type="entry name" value="Rhodanese-like domain"/>
    <property type="match status" value="1"/>
</dbReference>
<gene>
    <name evidence="3" type="ORF">LIER_05280</name>
</gene>
<dbReference type="GO" id="GO:0071277">
    <property type="term" value="P:cellular response to calcium ion"/>
    <property type="evidence" value="ECO:0007669"/>
    <property type="project" value="InterPro"/>
</dbReference>
<proteinExistence type="predicted"/>
<dbReference type="GO" id="GO:0090333">
    <property type="term" value="P:regulation of stomatal closure"/>
    <property type="evidence" value="ECO:0007669"/>
    <property type="project" value="InterPro"/>
</dbReference>
<feature type="region of interest" description="Disordered" evidence="1">
    <location>
        <begin position="647"/>
        <end position="702"/>
    </location>
</feature>
<dbReference type="PROSITE" id="PS50206">
    <property type="entry name" value="RHODANESE_3"/>
    <property type="match status" value="1"/>
</dbReference>
<evidence type="ECO:0000313" key="4">
    <source>
        <dbReference type="Proteomes" id="UP001454036"/>
    </source>
</evidence>
<dbReference type="GO" id="GO:0009704">
    <property type="term" value="P:de-etiolation"/>
    <property type="evidence" value="ECO:0007669"/>
    <property type="project" value="InterPro"/>
</dbReference>
<feature type="domain" description="Rhodanese" evidence="2">
    <location>
        <begin position="413"/>
        <end position="547"/>
    </location>
</feature>
<organism evidence="3 4">
    <name type="scientific">Lithospermum erythrorhizon</name>
    <name type="common">Purple gromwell</name>
    <name type="synonym">Lithospermum officinale var. erythrorhizon</name>
    <dbReference type="NCBI Taxonomy" id="34254"/>
    <lineage>
        <taxon>Eukaryota</taxon>
        <taxon>Viridiplantae</taxon>
        <taxon>Streptophyta</taxon>
        <taxon>Embryophyta</taxon>
        <taxon>Tracheophyta</taxon>
        <taxon>Spermatophyta</taxon>
        <taxon>Magnoliopsida</taxon>
        <taxon>eudicotyledons</taxon>
        <taxon>Gunneridae</taxon>
        <taxon>Pentapetalae</taxon>
        <taxon>asterids</taxon>
        <taxon>lamiids</taxon>
        <taxon>Boraginales</taxon>
        <taxon>Boraginaceae</taxon>
        <taxon>Boraginoideae</taxon>
        <taxon>Lithospermeae</taxon>
        <taxon>Lithospermum</taxon>
    </lineage>
</organism>
<evidence type="ECO:0000313" key="3">
    <source>
        <dbReference type="EMBL" id="GAA0144976.1"/>
    </source>
</evidence>
<dbReference type="InterPro" id="IPR044690">
    <property type="entry name" value="CAS_plant"/>
</dbReference>
<reference evidence="3 4" key="1">
    <citation type="submission" date="2024-01" db="EMBL/GenBank/DDBJ databases">
        <title>The complete chloroplast genome sequence of Lithospermum erythrorhizon: insights into the phylogenetic relationship among Boraginaceae species and the maternal lineages of purple gromwells.</title>
        <authorList>
            <person name="Okada T."/>
            <person name="Watanabe K."/>
        </authorList>
    </citation>
    <scope>NUCLEOTIDE SEQUENCE [LARGE SCALE GENOMIC DNA]</scope>
</reference>
<dbReference type="InterPro" id="IPR036873">
    <property type="entry name" value="Rhodanese-like_dom_sf"/>
</dbReference>
<evidence type="ECO:0000256" key="1">
    <source>
        <dbReference type="SAM" id="MobiDB-lite"/>
    </source>
</evidence>
<dbReference type="Proteomes" id="UP001454036">
    <property type="component" value="Unassembled WGS sequence"/>
</dbReference>
<dbReference type="PANTHER" id="PTHR34209:SF3">
    <property type="entry name" value="RHODANESE_CELL CYCLE CONTROL PHOSPHATASE SUPERFAMILY PROTEIN"/>
    <property type="match status" value="1"/>
</dbReference>
<keyword evidence="4" id="KW-1185">Reference proteome</keyword>
<dbReference type="PANTHER" id="PTHR34209">
    <property type="entry name" value="RHODANESE/CELL CYCLE CONTROL PHOSPHATASE SUPERFAMILY PROTEIN"/>
    <property type="match status" value="1"/>
</dbReference>
<comment type="caution">
    <text evidence="3">The sequence shown here is derived from an EMBL/GenBank/DDBJ whole genome shotgun (WGS) entry which is preliminary data.</text>
</comment>
<dbReference type="SMART" id="SM00450">
    <property type="entry name" value="RHOD"/>
    <property type="match status" value="1"/>
</dbReference>
<dbReference type="EMBL" id="BAABME010000720">
    <property type="protein sequence ID" value="GAA0144976.1"/>
    <property type="molecule type" value="Genomic_DNA"/>
</dbReference>
<accession>A0AAV3P0V8</accession>
<dbReference type="SUPFAM" id="SSF52821">
    <property type="entry name" value="Rhodanese/Cell cycle control phosphatase"/>
    <property type="match status" value="1"/>
</dbReference>
<protein>
    <submittedName>
        <fullName evidence="3">Protein phosphatase</fullName>
    </submittedName>
</protein>
<dbReference type="InterPro" id="IPR001763">
    <property type="entry name" value="Rhodanese-like_dom"/>
</dbReference>
<evidence type="ECO:0000259" key="2">
    <source>
        <dbReference type="PROSITE" id="PS50206"/>
    </source>
</evidence>
<name>A0AAV3P0V8_LITER</name>
<feature type="compositionally biased region" description="Low complexity" evidence="1">
    <location>
        <begin position="684"/>
        <end position="695"/>
    </location>
</feature>